<sequence length="186" mass="20713">MVRLFVLCCIFSSTLVFANNSDSTDSNDFVQASHSSRGGIGLINTPTARFSDDGEFGLGLSVEAPYNRMFAKMQFFPWLEAVLKYTKGYNQPYIEWSESEAWTDKGMDIKFRVLEEGKSHFGWLPEKIIPNLAIGLQDFGGTGAYATEFIVASKRFNNIDLTLGMGWGTLAGVDHISNPLGWFNNL</sequence>
<evidence type="ECO:0000313" key="1">
    <source>
        <dbReference type="EMBL" id="SVD42837.1"/>
    </source>
</evidence>
<reference evidence="1" key="1">
    <citation type="submission" date="2018-05" db="EMBL/GenBank/DDBJ databases">
        <authorList>
            <person name="Lanie J.A."/>
            <person name="Ng W.-L."/>
            <person name="Kazmierczak K.M."/>
            <person name="Andrzejewski T.M."/>
            <person name="Davidsen T.M."/>
            <person name="Wayne K.J."/>
            <person name="Tettelin H."/>
            <person name="Glass J.I."/>
            <person name="Rusch D."/>
            <person name="Podicherti R."/>
            <person name="Tsui H.-C.T."/>
            <person name="Winkler M.E."/>
        </authorList>
    </citation>
    <scope>NUCLEOTIDE SEQUENCE</scope>
</reference>
<accession>A0A382V8S7</accession>
<proteinExistence type="predicted"/>
<dbReference type="AlphaFoldDB" id="A0A382V8S7"/>
<dbReference type="Pfam" id="PF06082">
    <property type="entry name" value="YjbH"/>
    <property type="match status" value="1"/>
</dbReference>
<dbReference type="EMBL" id="UINC01150014">
    <property type="protein sequence ID" value="SVD42837.1"/>
    <property type="molecule type" value="Genomic_DNA"/>
</dbReference>
<name>A0A382V8S7_9ZZZZ</name>
<feature type="non-terminal residue" evidence="1">
    <location>
        <position position="186"/>
    </location>
</feature>
<organism evidence="1">
    <name type="scientific">marine metagenome</name>
    <dbReference type="NCBI Taxonomy" id="408172"/>
    <lineage>
        <taxon>unclassified sequences</taxon>
        <taxon>metagenomes</taxon>
        <taxon>ecological metagenomes</taxon>
    </lineage>
</organism>
<dbReference type="InterPro" id="IPR010344">
    <property type="entry name" value="YbjH"/>
</dbReference>
<evidence type="ECO:0008006" key="2">
    <source>
        <dbReference type="Google" id="ProtNLM"/>
    </source>
</evidence>
<gene>
    <name evidence="1" type="ORF">METZ01_LOCUS395691</name>
</gene>
<protein>
    <recommendedName>
        <fullName evidence="2">YjbH domain-containing protein</fullName>
    </recommendedName>
</protein>